<name>A0ABU3HCI3_9BACL</name>
<keyword evidence="2" id="KW-0472">Membrane</keyword>
<comment type="subcellular location">
    <subcellularLocation>
        <location evidence="1">Cell membrane</location>
        <topology evidence="1">Multi-pass membrane protein</topology>
    </subcellularLocation>
</comment>
<dbReference type="PANTHER" id="PTHR23530">
    <property type="entry name" value="TRANSPORT PROTEIN-RELATED"/>
    <property type="match status" value="1"/>
</dbReference>
<dbReference type="InterPro" id="IPR053160">
    <property type="entry name" value="MFS_DHA3_Transporter"/>
</dbReference>
<dbReference type="InterPro" id="IPR036259">
    <property type="entry name" value="MFS_trans_sf"/>
</dbReference>
<protein>
    <submittedName>
        <fullName evidence="3">MFS family permease</fullName>
    </submittedName>
</protein>
<dbReference type="PANTHER" id="PTHR23530:SF1">
    <property type="entry name" value="PERMEASE, MAJOR FACILITATOR SUPERFAMILY-RELATED"/>
    <property type="match status" value="1"/>
</dbReference>
<feature type="transmembrane region" description="Helical" evidence="2">
    <location>
        <begin position="366"/>
        <end position="382"/>
    </location>
</feature>
<keyword evidence="4" id="KW-1185">Reference proteome</keyword>
<feature type="transmembrane region" description="Helical" evidence="2">
    <location>
        <begin position="216"/>
        <end position="236"/>
    </location>
</feature>
<feature type="transmembrane region" description="Helical" evidence="2">
    <location>
        <begin position="7"/>
        <end position="29"/>
    </location>
</feature>
<dbReference type="Gene3D" id="1.20.1250.20">
    <property type="entry name" value="MFS general substrate transporter like domains"/>
    <property type="match status" value="1"/>
</dbReference>
<keyword evidence="2" id="KW-1133">Transmembrane helix</keyword>
<accession>A0ABU3HCI3</accession>
<reference evidence="3 4" key="1">
    <citation type="submission" date="2023-07" db="EMBL/GenBank/DDBJ databases">
        <title>Genomic Encyclopedia of Type Strains, Phase IV (KMG-IV): sequencing the most valuable type-strain genomes for metagenomic binning, comparative biology and taxonomic classification.</title>
        <authorList>
            <person name="Goeker M."/>
        </authorList>
    </citation>
    <scope>NUCLEOTIDE SEQUENCE [LARGE SCALE GENOMIC DNA]</scope>
    <source>
        <strain evidence="3 4">T98</strain>
    </source>
</reference>
<evidence type="ECO:0000256" key="1">
    <source>
        <dbReference type="ARBA" id="ARBA00004651"/>
    </source>
</evidence>
<feature type="transmembrane region" description="Helical" evidence="2">
    <location>
        <begin position="344"/>
        <end position="360"/>
    </location>
</feature>
<keyword evidence="2" id="KW-0812">Transmembrane</keyword>
<proteinExistence type="predicted"/>
<gene>
    <name evidence="3" type="ORF">J2Z22_002958</name>
</gene>
<feature type="transmembrane region" description="Helical" evidence="2">
    <location>
        <begin position="242"/>
        <end position="264"/>
    </location>
</feature>
<feature type="transmembrane region" description="Helical" evidence="2">
    <location>
        <begin position="301"/>
        <end position="323"/>
    </location>
</feature>
<feature type="transmembrane region" description="Helical" evidence="2">
    <location>
        <begin position="35"/>
        <end position="55"/>
    </location>
</feature>
<dbReference type="Pfam" id="PF07690">
    <property type="entry name" value="MFS_1"/>
    <property type="match status" value="1"/>
</dbReference>
<feature type="transmembrane region" description="Helical" evidence="2">
    <location>
        <begin position="276"/>
        <end position="295"/>
    </location>
</feature>
<evidence type="ECO:0000313" key="4">
    <source>
        <dbReference type="Proteomes" id="UP001248709"/>
    </source>
</evidence>
<dbReference type="RefSeq" id="WP_025697803.1">
    <property type="nucleotide sequence ID" value="NZ_JAUSUY010000012.1"/>
</dbReference>
<feature type="transmembrane region" description="Helical" evidence="2">
    <location>
        <begin position="134"/>
        <end position="152"/>
    </location>
</feature>
<organism evidence="3 4">
    <name type="scientific">Paenibacillus forsythiae</name>
    <dbReference type="NCBI Taxonomy" id="365616"/>
    <lineage>
        <taxon>Bacteria</taxon>
        <taxon>Bacillati</taxon>
        <taxon>Bacillota</taxon>
        <taxon>Bacilli</taxon>
        <taxon>Bacillales</taxon>
        <taxon>Paenibacillaceae</taxon>
        <taxon>Paenibacillus</taxon>
    </lineage>
</organism>
<sequence length="398" mass="44445">MTASVRFFYLYRFASRLYFHLPVLFIYFYNLGLPLWEIELLLAVYGVVIMVTSNINARLLGHFRHRTVIALAELVKALGLILLLSGHHFPVLLAGQIVSGFGYSLSAGTDSSLLRHLIAEPQSYKRAESGSNSYMFLSVLISGVVGSILFHIHSTYAFTGSVLSNLLAVLFVLLIRETRSPDVTRESPSASSAIENAPAHSGKPVFTNEQKYWMSYYAFSRAFALAPFVGFLPFYFYKKENLSLYMFGFVLSLFTLFGFFASRYVVRWGQSKSPDFLSRLSFAASFLSLTVFGLSQNITTGIVAIILLGLASGCIRPLTMSNLNQTEMTPKQRTTLLSTMERQYGLYNALLLLIGGWALGYLGFRWFMLLLAIAYALILLSIRRAYAGTKEHPVTTGV</sequence>
<evidence type="ECO:0000313" key="3">
    <source>
        <dbReference type="EMBL" id="MDT3427395.1"/>
    </source>
</evidence>
<comment type="caution">
    <text evidence="3">The sequence shown here is derived from an EMBL/GenBank/DDBJ whole genome shotgun (WGS) entry which is preliminary data.</text>
</comment>
<dbReference type="EMBL" id="JAUSUY010000012">
    <property type="protein sequence ID" value="MDT3427395.1"/>
    <property type="molecule type" value="Genomic_DNA"/>
</dbReference>
<evidence type="ECO:0000256" key="2">
    <source>
        <dbReference type="SAM" id="Phobius"/>
    </source>
</evidence>
<feature type="transmembrane region" description="Helical" evidence="2">
    <location>
        <begin position="158"/>
        <end position="175"/>
    </location>
</feature>
<dbReference type="SUPFAM" id="SSF103473">
    <property type="entry name" value="MFS general substrate transporter"/>
    <property type="match status" value="1"/>
</dbReference>
<dbReference type="InterPro" id="IPR011701">
    <property type="entry name" value="MFS"/>
</dbReference>
<dbReference type="Proteomes" id="UP001248709">
    <property type="component" value="Unassembled WGS sequence"/>
</dbReference>